<dbReference type="InterPro" id="IPR041588">
    <property type="entry name" value="Integrase_H2C2"/>
</dbReference>
<dbReference type="GO" id="GO:0003964">
    <property type="term" value="F:RNA-directed DNA polymerase activity"/>
    <property type="evidence" value="ECO:0007669"/>
    <property type="project" value="UniProtKB-EC"/>
</dbReference>
<evidence type="ECO:0000313" key="5">
    <source>
        <dbReference type="Proteomes" id="UP000440578"/>
    </source>
</evidence>
<comment type="caution">
    <text evidence="4">The sequence shown here is derived from an EMBL/GenBank/DDBJ whole genome shotgun (WGS) entry which is preliminary data.</text>
</comment>
<evidence type="ECO:0000256" key="1">
    <source>
        <dbReference type="ARBA" id="ARBA00012493"/>
    </source>
</evidence>
<dbReference type="PANTHER" id="PTHR37984:SF15">
    <property type="entry name" value="INTEGRASE CATALYTIC DOMAIN-CONTAINING PROTEIN"/>
    <property type="match status" value="1"/>
</dbReference>
<dbReference type="GO" id="GO:0015074">
    <property type="term" value="P:DNA integration"/>
    <property type="evidence" value="ECO:0007669"/>
    <property type="project" value="InterPro"/>
</dbReference>
<dbReference type="PROSITE" id="PS50994">
    <property type="entry name" value="INTEGRASE"/>
    <property type="match status" value="1"/>
</dbReference>
<dbReference type="EC" id="2.7.7.49" evidence="1"/>
<dbReference type="InterPro" id="IPR001584">
    <property type="entry name" value="Integrase_cat-core"/>
</dbReference>
<dbReference type="FunFam" id="1.10.340.70:FF:000004">
    <property type="entry name" value="Retrovirus-related Pol polyprotein from transposon 297-like Protein"/>
    <property type="match status" value="1"/>
</dbReference>
<feature type="compositionally biased region" description="Polar residues" evidence="2">
    <location>
        <begin position="507"/>
        <end position="519"/>
    </location>
</feature>
<proteinExistence type="predicted"/>
<dbReference type="InterPro" id="IPR050951">
    <property type="entry name" value="Retrovirus_Pol_polyprotein"/>
</dbReference>
<dbReference type="FunFam" id="3.30.420.10:FF:000063">
    <property type="entry name" value="Retrovirus-related Pol polyprotein from transposon 297-like Protein"/>
    <property type="match status" value="1"/>
</dbReference>
<sequence length="529" mass="59029">MPRTHLLVPPDDPPAGPVASAATGLLSARVVHPKPTQLEEELQLKEALQQEAAHPGEGAGSRSDTEQELPTIVGYQHRIVLRPDASPTVAGASPAVRLPSGLHYTPGNRIPVADALSRLPLDTSDSPDIDDGEDIVALVSAEMSDEPDTLTEERVRQESQSDPVFQRLRDTIATGWPDSARRCAKEIQPYFAVRHELQAREDGVIMRGMDQVVVPSKLRAQYVEQAHLSHDGIVRTKQLVRRLSWWPGQSRDVTEKIRNCQQCQASDKVLSGAVSQAPLQPVPFPDRPWSKLGLDVVGPLPDVPASARFAVTLTDYHSKWVEVGLTPTVTTADIIRILATVWSREGYPDELVTDNGTQFTSREFQSYLKQRGIRHLRSSVYWPRGNGAVERFNRSLKSWFIAAVNQSEVPFQQYLQLQLARYRSSPHCSTGRAPSELLHGRIMRLQLPVFAQQPPPDPIVRLRVEKQQRRNKRAYDARHATRRTRISVGDWVRPKKQVHGSKRRQSRQLQLTSACSTGYVSPDRAGAAT</sequence>
<reference evidence="4 5" key="1">
    <citation type="submission" date="2019-07" db="EMBL/GenBank/DDBJ databases">
        <title>Draft genome assembly of a fouling barnacle, Amphibalanus amphitrite (Darwin, 1854): The first reference genome for Thecostraca.</title>
        <authorList>
            <person name="Kim W."/>
        </authorList>
    </citation>
    <scope>NUCLEOTIDE SEQUENCE [LARGE SCALE GENOMIC DNA]</scope>
    <source>
        <strain evidence="4">SNU_AA5</strain>
        <tissue evidence="4">Soma without cirri and trophi</tissue>
    </source>
</reference>
<dbReference type="Pfam" id="PF00665">
    <property type="entry name" value="rve"/>
    <property type="match status" value="1"/>
</dbReference>
<evidence type="ECO:0000256" key="2">
    <source>
        <dbReference type="SAM" id="MobiDB-lite"/>
    </source>
</evidence>
<organism evidence="4 5">
    <name type="scientific">Amphibalanus amphitrite</name>
    <name type="common">Striped barnacle</name>
    <name type="synonym">Balanus amphitrite</name>
    <dbReference type="NCBI Taxonomy" id="1232801"/>
    <lineage>
        <taxon>Eukaryota</taxon>
        <taxon>Metazoa</taxon>
        <taxon>Ecdysozoa</taxon>
        <taxon>Arthropoda</taxon>
        <taxon>Crustacea</taxon>
        <taxon>Multicrustacea</taxon>
        <taxon>Cirripedia</taxon>
        <taxon>Thoracica</taxon>
        <taxon>Thoracicalcarea</taxon>
        <taxon>Balanomorpha</taxon>
        <taxon>Balanoidea</taxon>
        <taxon>Balanidae</taxon>
        <taxon>Amphibalaninae</taxon>
        <taxon>Amphibalanus</taxon>
    </lineage>
</organism>
<dbReference type="SUPFAM" id="SSF53098">
    <property type="entry name" value="Ribonuclease H-like"/>
    <property type="match status" value="1"/>
</dbReference>
<feature type="domain" description="Integrase catalytic" evidence="3">
    <location>
        <begin position="284"/>
        <end position="442"/>
    </location>
</feature>
<feature type="region of interest" description="Disordered" evidence="2">
    <location>
        <begin position="1"/>
        <end position="20"/>
    </location>
</feature>
<dbReference type="Proteomes" id="UP000440578">
    <property type="component" value="Unassembled WGS sequence"/>
</dbReference>
<evidence type="ECO:0000259" key="3">
    <source>
        <dbReference type="PROSITE" id="PS50994"/>
    </source>
</evidence>
<name>A0A6A4WJI0_AMPAM</name>
<dbReference type="OrthoDB" id="6507393at2759"/>
<dbReference type="GO" id="GO:0003676">
    <property type="term" value="F:nucleic acid binding"/>
    <property type="evidence" value="ECO:0007669"/>
    <property type="project" value="InterPro"/>
</dbReference>
<accession>A0A6A4WJI0</accession>
<feature type="compositionally biased region" description="Basic residues" evidence="2">
    <location>
        <begin position="494"/>
        <end position="506"/>
    </location>
</feature>
<dbReference type="InterPro" id="IPR012337">
    <property type="entry name" value="RNaseH-like_sf"/>
</dbReference>
<feature type="region of interest" description="Disordered" evidence="2">
    <location>
        <begin position="48"/>
        <end position="68"/>
    </location>
</feature>
<keyword evidence="5" id="KW-1185">Reference proteome</keyword>
<dbReference type="Gene3D" id="1.10.340.70">
    <property type="match status" value="1"/>
</dbReference>
<dbReference type="EMBL" id="VIIS01000677">
    <property type="protein sequence ID" value="KAF0306283.1"/>
    <property type="molecule type" value="Genomic_DNA"/>
</dbReference>
<dbReference type="InterPro" id="IPR036397">
    <property type="entry name" value="RNaseH_sf"/>
</dbReference>
<dbReference type="Pfam" id="PF17921">
    <property type="entry name" value="Integrase_H2C2"/>
    <property type="match status" value="1"/>
</dbReference>
<dbReference type="PANTHER" id="PTHR37984">
    <property type="entry name" value="PROTEIN CBG26694"/>
    <property type="match status" value="1"/>
</dbReference>
<evidence type="ECO:0000313" key="4">
    <source>
        <dbReference type="EMBL" id="KAF0306283.1"/>
    </source>
</evidence>
<gene>
    <name evidence="4" type="primary">K02A2.6_57</name>
    <name evidence="4" type="ORF">FJT64_022160</name>
</gene>
<dbReference type="Gene3D" id="3.30.420.10">
    <property type="entry name" value="Ribonuclease H-like superfamily/Ribonuclease H"/>
    <property type="match status" value="1"/>
</dbReference>
<dbReference type="AlphaFoldDB" id="A0A6A4WJI0"/>
<protein>
    <recommendedName>
        <fullName evidence="1">RNA-directed DNA polymerase</fullName>
        <ecNumber evidence="1">2.7.7.49</ecNumber>
    </recommendedName>
</protein>
<feature type="region of interest" description="Disordered" evidence="2">
    <location>
        <begin position="494"/>
        <end position="529"/>
    </location>
</feature>